<feature type="compositionally biased region" description="Basic and acidic residues" evidence="1">
    <location>
        <begin position="195"/>
        <end position="204"/>
    </location>
</feature>
<keyword evidence="2" id="KW-1133">Transmembrane helix</keyword>
<proteinExistence type="predicted"/>
<evidence type="ECO:0000256" key="1">
    <source>
        <dbReference type="SAM" id="MobiDB-lite"/>
    </source>
</evidence>
<evidence type="ECO:0000256" key="2">
    <source>
        <dbReference type="SAM" id="Phobius"/>
    </source>
</evidence>
<evidence type="ECO:0000313" key="4">
    <source>
        <dbReference type="Proteomes" id="UP000320160"/>
    </source>
</evidence>
<reference evidence="3 4" key="1">
    <citation type="submission" date="2019-07" db="EMBL/GenBank/DDBJ databases">
        <authorList>
            <person name="Park M."/>
        </authorList>
    </citation>
    <scope>NUCLEOTIDE SEQUENCE [LARGE SCALE GENOMIC DNA]</scope>
    <source>
        <strain evidence="3 4">KCTC32445</strain>
    </source>
</reference>
<comment type="caution">
    <text evidence="3">The sequence shown here is derived from an EMBL/GenBank/DDBJ whole genome shotgun (WGS) entry which is preliminary data.</text>
</comment>
<keyword evidence="2" id="KW-0812">Transmembrane</keyword>
<organism evidence="3 4">
    <name type="scientific">Sphingorhabdus contaminans</name>
    <dbReference type="NCBI Taxonomy" id="1343899"/>
    <lineage>
        <taxon>Bacteria</taxon>
        <taxon>Pseudomonadati</taxon>
        <taxon>Pseudomonadota</taxon>
        <taxon>Alphaproteobacteria</taxon>
        <taxon>Sphingomonadales</taxon>
        <taxon>Sphingomonadaceae</taxon>
        <taxon>Sphingorhabdus</taxon>
    </lineage>
</organism>
<keyword evidence="2" id="KW-0472">Membrane</keyword>
<feature type="transmembrane region" description="Helical" evidence="2">
    <location>
        <begin position="51"/>
        <end position="70"/>
    </location>
</feature>
<evidence type="ECO:0000313" key="3">
    <source>
        <dbReference type="EMBL" id="TSB02403.1"/>
    </source>
</evidence>
<feature type="transmembrane region" description="Helical" evidence="2">
    <location>
        <begin position="6"/>
        <end position="31"/>
    </location>
</feature>
<protein>
    <submittedName>
        <fullName evidence="3">Uncharacterized protein</fullName>
    </submittedName>
</protein>
<keyword evidence="4" id="KW-1185">Reference proteome</keyword>
<name>A0A553WCI7_9SPHN</name>
<sequence length="204" mass="20989">MGGDGMGGLAVAIILAMVLMIVGAWAIALLLGRWVARQRGASPAAVKKAGLFASLIGVALGLSAVAATFFESSWSPPSKLEISVPPGYAQSWTILLEDPRAPAEIVWRGADFPFAQRRGRIAVPPAGVLRVKALGDAAGRGDLEIMWSDGAPHNGTGGGPAPAGSGARSYILLGRPLPDGSLPEAPSGDSLAAEIRLRETPDHR</sequence>
<accession>A0A553WCI7</accession>
<gene>
    <name evidence="3" type="ORF">FOM92_15020</name>
</gene>
<dbReference type="EMBL" id="VKKU01000002">
    <property type="protein sequence ID" value="TSB02403.1"/>
    <property type="molecule type" value="Genomic_DNA"/>
</dbReference>
<dbReference type="RefSeq" id="WP_143777621.1">
    <property type="nucleotide sequence ID" value="NZ_VKKU01000002.1"/>
</dbReference>
<dbReference type="Proteomes" id="UP000320160">
    <property type="component" value="Unassembled WGS sequence"/>
</dbReference>
<feature type="region of interest" description="Disordered" evidence="1">
    <location>
        <begin position="148"/>
        <end position="204"/>
    </location>
</feature>
<dbReference type="AlphaFoldDB" id="A0A553WCI7"/>